<keyword evidence="3" id="KW-1185">Reference proteome</keyword>
<evidence type="ECO:0000313" key="2">
    <source>
        <dbReference type="EMBL" id="EDW60794.2"/>
    </source>
</evidence>
<dbReference type="OrthoDB" id="7850048at2759"/>
<evidence type="ECO:0000256" key="1">
    <source>
        <dbReference type="SAM" id="MobiDB-lite"/>
    </source>
</evidence>
<feature type="region of interest" description="Disordered" evidence="1">
    <location>
        <begin position="58"/>
        <end position="86"/>
    </location>
</feature>
<dbReference type="AlphaFoldDB" id="B4LKZ0"/>
<protein>
    <submittedName>
        <fullName evidence="2">Uncharacterized protein</fullName>
    </submittedName>
</protein>
<proteinExistence type="predicted"/>
<gene>
    <name evidence="2" type="primary">Dvir\GJ21686</name>
    <name evidence="2" type="ORF">Dvir_GJ21686</name>
</gene>
<evidence type="ECO:0000313" key="3">
    <source>
        <dbReference type="Proteomes" id="UP000008792"/>
    </source>
</evidence>
<name>B4LKZ0_DROVI</name>
<dbReference type="EMBL" id="CH940648">
    <property type="protein sequence ID" value="EDW60794.2"/>
    <property type="molecule type" value="Genomic_DNA"/>
</dbReference>
<dbReference type="Proteomes" id="UP000008792">
    <property type="component" value="Unassembled WGS sequence"/>
</dbReference>
<reference evidence="2 3" key="1">
    <citation type="journal article" date="2007" name="Nature">
        <title>Evolution of genes and genomes on the Drosophila phylogeny.</title>
        <authorList>
            <consortium name="Drosophila 12 Genomes Consortium"/>
            <person name="Clark A.G."/>
            <person name="Eisen M.B."/>
            <person name="Smith D.R."/>
            <person name="Bergman C.M."/>
            <person name="Oliver B."/>
            <person name="Markow T.A."/>
            <person name="Kaufman T.C."/>
            <person name="Kellis M."/>
            <person name="Gelbart W."/>
            <person name="Iyer V.N."/>
            <person name="Pollard D.A."/>
            <person name="Sackton T.B."/>
            <person name="Larracuente A.M."/>
            <person name="Singh N.D."/>
            <person name="Abad J.P."/>
            <person name="Abt D.N."/>
            <person name="Adryan B."/>
            <person name="Aguade M."/>
            <person name="Akashi H."/>
            <person name="Anderson W.W."/>
            <person name="Aquadro C.F."/>
            <person name="Ardell D.H."/>
            <person name="Arguello R."/>
            <person name="Artieri C.G."/>
            <person name="Barbash D.A."/>
            <person name="Barker D."/>
            <person name="Barsanti P."/>
            <person name="Batterham P."/>
            <person name="Batzoglou S."/>
            <person name="Begun D."/>
            <person name="Bhutkar A."/>
            <person name="Blanco E."/>
            <person name="Bosak S.A."/>
            <person name="Bradley R.K."/>
            <person name="Brand A.D."/>
            <person name="Brent M.R."/>
            <person name="Brooks A.N."/>
            <person name="Brown R.H."/>
            <person name="Butlin R.K."/>
            <person name="Caggese C."/>
            <person name="Calvi B.R."/>
            <person name="Bernardo de Carvalho A."/>
            <person name="Caspi A."/>
            <person name="Castrezana S."/>
            <person name="Celniker S.E."/>
            <person name="Chang J.L."/>
            <person name="Chapple C."/>
            <person name="Chatterji S."/>
            <person name="Chinwalla A."/>
            <person name="Civetta A."/>
            <person name="Clifton S.W."/>
            <person name="Comeron J.M."/>
            <person name="Costello J.C."/>
            <person name="Coyne J.A."/>
            <person name="Daub J."/>
            <person name="David R.G."/>
            <person name="Delcher A.L."/>
            <person name="Delehaunty K."/>
            <person name="Do C.B."/>
            <person name="Ebling H."/>
            <person name="Edwards K."/>
            <person name="Eickbush T."/>
            <person name="Evans J.D."/>
            <person name="Filipski A."/>
            <person name="Findeiss S."/>
            <person name="Freyhult E."/>
            <person name="Fulton L."/>
            <person name="Fulton R."/>
            <person name="Garcia A.C."/>
            <person name="Gardiner A."/>
            <person name="Garfield D.A."/>
            <person name="Garvin B.E."/>
            <person name="Gibson G."/>
            <person name="Gilbert D."/>
            <person name="Gnerre S."/>
            <person name="Godfrey J."/>
            <person name="Good R."/>
            <person name="Gotea V."/>
            <person name="Gravely B."/>
            <person name="Greenberg A.J."/>
            <person name="Griffiths-Jones S."/>
            <person name="Gross S."/>
            <person name="Guigo R."/>
            <person name="Gustafson E.A."/>
            <person name="Haerty W."/>
            <person name="Hahn M.W."/>
            <person name="Halligan D.L."/>
            <person name="Halpern A.L."/>
            <person name="Halter G.M."/>
            <person name="Han M.V."/>
            <person name="Heger A."/>
            <person name="Hillier L."/>
            <person name="Hinrichs A.S."/>
            <person name="Holmes I."/>
            <person name="Hoskins R.A."/>
            <person name="Hubisz M.J."/>
            <person name="Hultmark D."/>
            <person name="Huntley M.A."/>
            <person name="Jaffe D.B."/>
            <person name="Jagadeeshan S."/>
            <person name="Jeck W.R."/>
            <person name="Johnson J."/>
            <person name="Jones C.D."/>
            <person name="Jordan W.C."/>
            <person name="Karpen G.H."/>
            <person name="Kataoka E."/>
            <person name="Keightley P.D."/>
            <person name="Kheradpour P."/>
            <person name="Kirkness E.F."/>
            <person name="Koerich L.B."/>
            <person name="Kristiansen K."/>
            <person name="Kudrna D."/>
            <person name="Kulathinal R.J."/>
            <person name="Kumar S."/>
            <person name="Kwok R."/>
            <person name="Lander E."/>
            <person name="Langley C.H."/>
            <person name="Lapoint R."/>
            <person name="Lazzaro B.P."/>
            <person name="Lee S.J."/>
            <person name="Levesque L."/>
            <person name="Li R."/>
            <person name="Lin C.F."/>
            <person name="Lin M.F."/>
            <person name="Lindblad-Toh K."/>
            <person name="Llopart A."/>
            <person name="Long M."/>
            <person name="Low L."/>
            <person name="Lozovsky E."/>
            <person name="Lu J."/>
            <person name="Luo M."/>
            <person name="Machado C.A."/>
            <person name="Makalowski W."/>
            <person name="Marzo M."/>
            <person name="Matsuda M."/>
            <person name="Matzkin L."/>
            <person name="McAllister B."/>
            <person name="McBride C.S."/>
            <person name="McKernan B."/>
            <person name="McKernan K."/>
            <person name="Mendez-Lago M."/>
            <person name="Minx P."/>
            <person name="Mollenhauer M.U."/>
            <person name="Montooth K."/>
            <person name="Mount S.M."/>
            <person name="Mu X."/>
            <person name="Myers E."/>
            <person name="Negre B."/>
            <person name="Newfeld S."/>
            <person name="Nielsen R."/>
            <person name="Noor M.A."/>
            <person name="O'Grady P."/>
            <person name="Pachter L."/>
            <person name="Papaceit M."/>
            <person name="Parisi M.J."/>
            <person name="Parisi M."/>
            <person name="Parts L."/>
            <person name="Pedersen J.S."/>
            <person name="Pesole G."/>
            <person name="Phillippy A.M."/>
            <person name="Ponting C.P."/>
            <person name="Pop M."/>
            <person name="Porcelli D."/>
            <person name="Powell J.R."/>
            <person name="Prohaska S."/>
            <person name="Pruitt K."/>
            <person name="Puig M."/>
            <person name="Quesneville H."/>
            <person name="Ram K.R."/>
            <person name="Rand D."/>
            <person name="Rasmussen M.D."/>
            <person name="Reed L.K."/>
            <person name="Reenan R."/>
            <person name="Reily A."/>
            <person name="Remington K.A."/>
            <person name="Rieger T.T."/>
            <person name="Ritchie M.G."/>
            <person name="Robin C."/>
            <person name="Rogers Y.H."/>
            <person name="Rohde C."/>
            <person name="Rozas J."/>
            <person name="Rubenfield M.J."/>
            <person name="Ruiz A."/>
            <person name="Russo S."/>
            <person name="Salzberg S.L."/>
            <person name="Sanchez-Gracia A."/>
            <person name="Saranga D.J."/>
            <person name="Sato H."/>
            <person name="Schaeffer S.W."/>
            <person name="Schatz M.C."/>
            <person name="Schlenke T."/>
            <person name="Schwartz R."/>
            <person name="Segarra C."/>
            <person name="Singh R.S."/>
            <person name="Sirot L."/>
            <person name="Sirota M."/>
            <person name="Sisneros N.B."/>
            <person name="Smith C.D."/>
            <person name="Smith T.F."/>
            <person name="Spieth J."/>
            <person name="Stage D.E."/>
            <person name="Stark A."/>
            <person name="Stephan W."/>
            <person name="Strausberg R.L."/>
            <person name="Strempel S."/>
            <person name="Sturgill D."/>
            <person name="Sutton G."/>
            <person name="Sutton G.G."/>
            <person name="Tao W."/>
            <person name="Teichmann S."/>
            <person name="Tobari Y.N."/>
            <person name="Tomimura Y."/>
            <person name="Tsolas J.M."/>
            <person name="Valente V.L."/>
            <person name="Venter E."/>
            <person name="Venter J.C."/>
            <person name="Vicario S."/>
            <person name="Vieira F.G."/>
            <person name="Vilella A.J."/>
            <person name="Villasante A."/>
            <person name="Walenz B."/>
            <person name="Wang J."/>
            <person name="Wasserman M."/>
            <person name="Watts T."/>
            <person name="Wilson D."/>
            <person name="Wilson R.K."/>
            <person name="Wing R.A."/>
            <person name="Wolfner M.F."/>
            <person name="Wong A."/>
            <person name="Wong G.K."/>
            <person name="Wu C.I."/>
            <person name="Wu G."/>
            <person name="Yamamoto D."/>
            <person name="Yang H.P."/>
            <person name="Yang S.P."/>
            <person name="Yorke J.A."/>
            <person name="Yoshida K."/>
            <person name="Zdobnov E."/>
            <person name="Zhang P."/>
            <person name="Zhang Y."/>
            <person name="Zimin A.V."/>
            <person name="Baldwin J."/>
            <person name="Abdouelleil A."/>
            <person name="Abdulkadir J."/>
            <person name="Abebe A."/>
            <person name="Abera B."/>
            <person name="Abreu J."/>
            <person name="Acer S.C."/>
            <person name="Aftuck L."/>
            <person name="Alexander A."/>
            <person name="An P."/>
            <person name="Anderson E."/>
            <person name="Anderson S."/>
            <person name="Arachi H."/>
            <person name="Azer M."/>
            <person name="Bachantsang P."/>
            <person name="Barry A."/>
            <person name="Bayul T."/>
            <person name="Berlin A."/>
            <person name="Bessette D."/>
            <person name="Bloom T."/>
            <person name="Blye J."/>
            <person name="Boguslavskiy L."/>
            <person name="Bonnet C."/>
            <person name="Boukhgalter B."/>
            <person name="Bourzgui I."/>
            <person name="Brown A."/>
            <person name="Cahill P."/>
            <person name="Channer S."/>
            <person name="Cheshatsang Y."/>
            <person name="Chuda L."/>
            <person name="Citroen M."/>
            <person name="Collymore A."/>
            <person name="Cooke P."/>
            <person name="Costello M."/>
            <person name="D'Aco K."/>
            <person name="Daza R."/>
            <person name="De Haan G."/>
            <person name="DeGray S."/>
            <person name="DeMaso C."/>
            <person name="Dhargay N."/>
            <person name="Dooley K."/>
            <person name="Dooley E."/>
            <person name="Doricent M."/>
            <person name="Dorje P."/>
            <person name="Dorjee K."/>
            <person name="Dupes A."/>
            <person name="Elong R."/>
            <person name="Falk J."/>
            <person name="Farina A."/>
            <person name="Faro S."/>
            <person name="Ferguson D."/>
            <person name="Fisher S."/>
            <person name="Foley C.D."/>
            <person name="Franke A."/>
            <person name="Friedrich D."/>
            <person name="Gadbois L."/>
            <person name="Gearin G."/>
            <person name="Gearin C.R."/>
            <person name="Giannoukos G."/>
            <person name="Goode T."/>
            <person name="Graham J."/>
            <person name="Grandbois E."/>
            <person name="Grewal S."/>
            <person name="Gyaltsen K."/>
            <person name="Hafez N."/>
            <person name="Hagos B."/>
            <person name="Hall J."/>
            <person name="Henson C."/>
            <person name="Hollinger A."/>
            <person name="Honan T."/>
            <person name="Huard M.D."/>
            <person name="Hughes L."/>
            <person name="Hurhula B."/>
            <person name="Husby M.E."/>
            <person name="Kamat A."/>
            <person name="Kanga B."/>
            <person name="Kashin S."/>
            <person name="Khazanovich D."/>
            <person name="Kisner P."/>
            <person name="Lance K."/>
            <person name="Lara M."/>
            <person name="Lee W."/>
            <person name="Lennon N."/>
            <person name="Letendre F."/>
            <person name="LeVine R."/>
            <person name="Lipovsky A."/>
            <person name="Liu X."/>
            <person name="Liu J."/>
            <person name="Liu S."/>
            <person name="Lokyitsang T."/>
            <person name="Lokyitsang Y."/>
            <person name="Lubonja R."/>
            <person name="Lui A."/>
            <person name="MacDonald P."/>
            <person name="Magnisalis V."/>
            <person name="Maru K."/>
            <person name="Matthews C."/>
            <person name="McCusker W."/>
            <person name="McDonough S."/>
            <person name="Mehta T."/>
            <person name="Meldrim J."/>
            <person name="Meneus L."/>
            <person name="Mihai O."/>
            <person name="Mihalev A."/>
            <person name="Mihova T."/>
            <person name="Mittelman R."/>
            <person name="Mlenga V."/>
            <person name="Montmayeur A."/>
            <person name="Mulrain L."/>
            <person name="Navidi A."/>
            <person name="Naylor J."/>
            <person name="Negash T."/>
            <person name="Nguyen T."/>
            <person name="Nguyen N."/>
            <person name="Nicol R."/>
            <person name="Norbu C."/>
            <person name="Norbu N."/>
            <person name="Novod N."/>
            <person name="O'Neill B."/>
            <person name="Osman S."/>
            <person name="Markiewicz E."/>
            <person name="Oyono O.L."/>
            <person name="Patti C."/>
            <person name="Phunkhang P."/>
            <person name="Pierre F."/>
            <person name="Priest M."/>
            <person name="Raghuraman S."/>
            <person name="Rege F."/>
            <person name="Reyes R."/>
            <person name="Rise C."/>
            <person name="Rogov P."/>
            <person name="Ross K."/>
            <person name="Ryan E."/>
            <person name="Settipalli S."/>
            <person name="Shea T."/>
            <person name="Sherpa N."/>
            <person name="Shi L."/>
            <person name="Shih D."/>
            <person name="Sparrow T."/>
            <person name="Spaulding J."/>
            <person name="Stalker J."/>
            <person name="Stange-Thomann N."/>
            <person name="Stavropoulos S."/>
            <person name="Stone C."/>
            <person name="Strader C."/>
            <person name="Tesfaye S."/>
            <person name="Thomson T."/>
            <person name="Thoulutsang Y."/>
            <person name="Thoulutsang D."/>
            <person name="Topham K."/>
            <person name="Topping I."/>
            <person name="Tsamla T."/>
            <person name="Vassiliev H."/>
            <person name="Vo A."/>
            <person name="Wangchuk T."/>
            <person name="Wangdi T."/>
            <person name="Weiand M."/>
            <person name="Wilkinson J."/>
            <person name="Wilson A."/>
            <person name="Yadav S."/>
            <person name="Young G."/>
            <person name="Yu Q."/>
            <person name="Zembek L."/>
            <person name="Zhong D."/>
            <person name="Zimmer A."/>
            <person name="Zwirko Z."/>
            <person name="Jaffe D.B."/>
            <person name="Alvarez P."/>
            <person name="Brockman W."/>
            <person name="Butler J."/>
            <person name="Chin C."/>
            <person name="Gnerre S."/>
            <person name="Grabherr M."/>
            <person name="Kleber M."/>
            <person name="Mauceli E."/>
            <person name="MacCallum I."/>
        </authorList>
    </citation>
    <scope>NUCLEOTIDE SEQUENCE [LARGE SCALE GENOMIC DNA]</scope>
    <source>
        <strain evidence="3">Tucson 15010-1051.87</strain>
    </source>
</reference>
<organism evidence="2 3">
    <name type="scientific">Drosophila virilis</name>
    <name type="common">Fruit fly</name>
    <dbReference type="NCBI Taxonomy" id="7244"/>
    <lineage>
        <taxon>Eukaryota</taxon>
        <taxon>Metazoa</taxon>
        <taxon>Ecdysozoa</taxon>
        <taxon>Arthropoda</taxon>
        <taxon>Hexapoda</taxon>
        <taxon>Insecta</taxon>
        <taxon>Pterygota</taxon>
        <taxon>Neoptera</taxon>
        <taxon>Endopterygota</taxon>
        <taxon>Diptera</taxon>
        <taxon>Brachycera</taxon>
        <taxon>Muscomorpha</taxon>
        <taxon>Ephydroidea</taxon>
        <taxon>Drosophilidae</taxon>
        <taxon>Drosophila</taxon>
    </lineage>
</organism>
<sequence>MLLYKFALLFQIHSFVLLALTMLHSHQFIFLLWLLAALLSDVNGLPFSFNWGPSANRGPSGGPAWNGGSDQSTDNIILHSNGKWRY</sequence>
<accession>B4LKZ0</accession>
<dbReference type="eggNOG" id="ENOG502TCJY">
    <property type="taxonomic scope" value="Eukaryota"/>
</dbReference>
<dbReference type="InParanoid" id="B4LKZ0"/>
<dbReference type="HOGENOM" id="CLU_2870035_0_0_1"/>